<dbReference type="GO" id="GO:0016746">
    <property type="term" value="F:acyltransferase activity"/>
    <property type="evidence" value="ECO:0007669"/>
    <property type="project" value="UniProtKB-KW"/>
</dbReference>
<accession>A0ABV8CI75</accession>
<dbReference type="EMBL" id="JBHSAF010000001">
    <property type="protein sequence ID" value="MFC3911877.1"/>
    <property type="molecule type" value="Genomic_DNA"/>
</dbReference>
<name>A0ABV8CI75_9GAMM</name>
<dbReference type="Pfam" id="PF13302">
    <property type="entry name" value="Acetyltransf_3"/>
    <property type="match status" value="1"/>
</dbReference>
<keyword evidence="2" id="KW-0808">Transferase</keyword>
<evidence type="ECO:0000313" key="3">
    <source>
        <dbReference type="Proteomes" id="UP001595692"/>
    </source>
</evidence>
<dbReference type="PANTHER" id="PTHR43792">
    <property type="entry name" value="GNAT FAMILY, PUTATIVE (AFU_ORTHOLOGUE AFUA_3G00765)-RELATED-RELATED"/>
    <property type="match status" value="1"/>
</dbReference>
<dbReference type="RefSeq" id="WP_377149658.1">
    <property type="nucleotide sequence ID" value="NZ_JBHSAF010000001.1"/>
</dbReference>
<feature type="domain" description="N-acetyltransferase" evidence="1">
    <location>
        <begin position="11"/>
        <end position="180"/>
    </location>
</feature>
<reference evidence="3" key="1">
    <citation type="journal article" date="2019" name="Int. J. Syst. Evol. Microbiol.">
        <title>The Global Catalogue of Microorganisms (GCM) 10K type strain sequencing project: providing services to taxonomists for standard genome sequencing and annotation.</title>
        <authorList>
            <consortium name="The Broad Institute Genomics Platform"/>
            <consortium name="The Broad Institute Genome Sequencing Center for Infectious Disease"/>
            <person name="Wu L."/>
            <person name="Ma J."/>
        </authorList>
    </citation>
    <scope>NUCLEOTIDE SEQUENCE [LARGE SCALE GENOMIC DNA]</scope>
    <source>
        <strain evidence="3">CCUG 54939</strain>
    </source>
</reference>
<evidence type="ECO:0000259" key="1">
    <source>
        <dbReference type="PROSITE" id="PS51186"/>
    </source>
</evidence>
<dbReference type="EC" id="2.3.-.-" evidence="2"/>
<sequence>MTHPELRTPRLILRPFSFHDIAGIETLAGDPEVAAGSVLIPHPYPPGLAQRWIASHDSAWRAGEALILAIDDVDGKLIGSISVVLDEQREAGRLISRGCLGYWLGRPYWGMGLMTEAVTAMIDFCFQELGLDRIEALHHTANPASGAVMRKCGLSYRGSDEQPLPDGQFLSLLRYRLDASTWQAGR</sequence>
<gene>
    <name evidence="2" type="ORF">ACFOSS_00150</name>
</gene>
<dbReference type="Proteomes" id="UP001595692">
    <property type="component" value="Unassembled WGS sequence"/>
</dbReference>
<comment type="caution">
    <text evidence="2">The sequence shown here is derived from an EMBL/GenBank/DDBJ whole genome shotgun (WGS) entry which is preliminary data.</text>
</comment>
<keyword evidence="2" id="KW-0012">Acyltransferase</keyword>
<dbReference type="InterPro" id="IPR000182">
    <property type="entry name" value="GNAT_dom"/>
</dbReference>
<proteinExistence type="predicted"/>
<organism evidence="2 3">
    <name type="scientific">Pseudaeromonas sharmana</name>
    <dbReference type="NCBI Taxonomy" id="328412"/>
    <lineage>
        <taxon>Bacteria</taxon>
        <taxon>Pseudomonadati</taxon>
        <taxon>Pseudomonadota</taxon>
        <taxon>Gammaproteobacteria</taxon>
        <taxon>Aeromonadales</taxon>
        <taxon>Aeromonadaceae</taxon>
        <taxon>Pseudaeromonas</taxon>
    </lineage>
</organism>
<dbReference type="InterPro" id="IPR016181">
    <property type="entry name" value="Acyl_CoA_acyltransferase"/>
</dbReference>
<dbReference type="Gene3D" id="3.40.630.30">
    <property type="match status" value="1"/>
</dbReference>
<dbReference type="PROSITE" id="PS51186">
    <property type="entry name" value="GNAT"/>
    <property type="match status" value="1"/>
</dbReference>
<evidence type="ECO:0000313" key="2">
    <source>
        <dbReference type="EMBL" id="MFC3911877.1"/>
    </source>
</evidence>
<dbReference type="SUPFAM" id="SSF55729">
    <property type="entry name" value="Acyl-CoA N-acyltransferases (Nat)"/>
    <property type="match status" value="1"/>
</dbReference>
<keyword evidence="3" id="KW-1185">Reference proteome</keyword>
<dbReference type="InterPro" id="IPR051531">
    <property type="entry name" value="N-acetyltransferase"/>
</dbReference>
<protein>
    <submittedName>
        <fullName evidence="2">GNAT family N-acetyltransferase</fullName>
        <ecNumber evidence="2">2.3.-.-</ecNumber>
    </submittedName>
</protein>